<dbReference type="GO" id="GO:0005886">
    <property type="term" value="C:plasma membrane"/>
    <property type="evidence" value="ECO:0007669"/>
    <property type="project" value="UniProtKB-SubCell"/>
</dbReference>
<dbReference type="Gene3D" id="1.20.950.20">
    <property type="entry name" value="Transmembrane di-heme cytochromes, Chain C"/>
    <property type="match status" value="1"/>
</dbReference>
<evidence type="ECO:0000313" key="8">
    <source>
        <dbReference type="EMBL" id="TSE30669.1"/>
    </source>
</evidence>
<organism evidence="8 9">
    <name type="scientific">Tepidimonas charontis</name>
    <dbReference type="NCBI Taxonomy" id="2267262"/>
    <lineage>
        <taxon>Bacteria</taxon>
        <taxon>Pseudomonadati</taxon>
        <taxon>Pseudomonadota</taxon>
        <taxon>Betaproteobacteria</taxon>
        <taxon>Burkholderiales</taxon>
        <taxon>Tepidimonas</taxon>
    </lineage>
</organism>
<evidence type="ECO:0000256" key="4">
    <source>
        <dbReference type="ARBA" id="ARBA00022989"/>
    </source>
</evidence>
<feature type="transmembrane region" description="Helical" evidence="6">
    <location>
        <begin position="26"/>
        <end position="48"/>
    </location>
</feature>
<dbReference type="PANTHER" id="PTHR30485">
    <property type="entry name" value="NI/FE-HYDROGENASE 1 B-TYPE CYTOCHROME SUBUNIT"/>
    <property type="match status" value="1"/>
</dbReference>
<keyword evidence="4 6" id="KW-1133">Transmembrane helix</keyword>
<feature type="transmembrane region" description="Helical" evidence="6">
    <location>
        <begin position="162"/>
        <end position="181"/>
    </location>
</feature>
<dbReference type="GO" id="GO:0022904">
    <property type="term" value="P:respiratory electron transport chain"/>
    <property type="evidence" value="ECO:0007669"/>
    <property type="project" value="InterPro"/>
</dbReference>
<accession>A0A554X4A4</accession>
<gene>
    <name evidence="8" type="ORF">Tchar_02396</name>
</gene>
<evidence type="ECO:0000256" key="2">
    <source>
        <dbReference type="ARBA" id="ARBA00022475"/>
    </source>
</evidence>
<feature type="transmembrane region" description="Helical" evidence="6">
    <location>
        <begin position="55"/>
        <end position="72"/>
    </location>
</feature>
<keyword evidence="2" id="KW-1003">Cell membrane</keyword>
<dbReference type="EMBL" id="VJON01000052">
    <property type="protein sequence ID" value="TSE30669.1"/>
    <property type="molecule type" value="Genomic_DNA"/>
</dbReference>
<sequence length="235" mass="25357">MTRSDLNPWADSARVRIRVWDLPTRLFHWLLAGAVVGLVITGNLGGNWMTWHQRLGYAVLALLLFRLVWGLIGGRWSRFAQFLYGPCTLWAYLRGRASPDVEVGHSPLGALSVFALLVALAVQVGTGLISDDEIAFVGPLAHLVATETAYAATAWHKGWGKVLLLSLVGLHLAALAVYHWALGKSLVPPMVHGDKWLPPHIPGSADGWTQRLLALAVAAACVAATVWIVNLSPAG</sequence>
<evidence type="ECO:0000256" key="6">
    <source>
        <dbReference type="SAM" id="Phobius"/>
    </source>
</evidence>
<comment type="caution">
    <text evidence="8">The sequence shown here is derived from an EMBL/GenBank/DDBJ whole genome shotgun (WGS) entry which is preliminary data.</text>
</comment>
<comment type="subcellular location">
    <subcellularLocation>
        <location evidence="1">Cell membrane</location>
        <topology evidence="1">Multi-pass membrane protein</topology>
    </subcellularLocation>
</comment>
<evidence type="ECO:0000256" key="5">
    <source>
        <dbReference type="ARBA" id="ARBA00023136"/>
    </source>
</evidence>
<dbReference type="GO" id="GO:0009055">
    <property type="term" value="F:electron transfer activity"/>
    <property type="evidence" value="ECO:0007669"/>
    <property type="project" value="InterPro"/>
</dbReference>
<dbReference type="InterPro" id="IPR016174">
    <property type="entry name" value="Di-haem_cyt_TM"/>
</dbReference>
<dbReference type="Proteomes" id="UP000318294">
    <property type="component" value="Unassembled WGS sequence"/>
</dbReference>
<protein>
    <submittedName>
        <fullName evidence="8">Ni/Fe-hydrogenase, b-type cytochrome subunit</fullName>
    </submittedName>
</protein>
<feature type="domain" description="Cytochrome b561 bacterial/Ni-hydrogenase" evidence="7">
    <location>
        <begin position="19"/>
        <end position="193"/>
    </location>
</feature>
<evidence type="ECO:0000256" key="3">
    <source>
        <dbReference type="ARBA" id="ARBA00022692"/>
    </source>
</evidence>
<name>A0A554X4A4_9BURK</name>
<evidence type="ECO:0000313" key="9">
    <source>
        <dbReference type="Proteomes" id="UP000318294"/>
    </source>
</evidence>
<keyword evidence="3 6" id="KW-0812">Transmembrane</keyword>
<keyword evidence="5 6" id="KW-0472">Membrane</keyword>
<dbReference type="GO" id="GO:0020037">
    <property type="term" value="F:heme binding"/>
    <property type="evidence" value="ECO:0007669"/>
    <property type="project" value="TreeGrafter"/>
</dbReference>
<dbReference type="RefSeq" id="WP_236640453.1">
    <property type="nucleotide sequence ID" value="NZ_VJON01000052.1"/>
</dbReference>
<feature type="transmembrane region" description="Helical" evidence="6">
    <location>
        <begin position="212"/>
        <end position="231"/>
    </location>
</feature>
<dbReference type="PANTHER" id="PTHR30485:SF2">
    <property type="entry name" value="BLL0597 PROTEIN"/>
    <property type="match status" value="1"/>
</dbReference>
<dbReference type="InterPro" id="IPR011577">
    <property type="entry name" value="Cyt_b561_bac/Ni-Hgenase"/>
</dbReference>
<feature type="transmembrane region" description="Helical" evidence="6">
    <location>
        <begin position="107"/>
        <end position="128"/>
    </location>
</feature>
<dbReference type="InterPro" id="IPR051542">
    <property type="entry name" value="Hydrogenase_cytochrome"/>
</dbReference>
<dbReference type="Pfam" id="PF01292">
    <property type="entry name" value="Ni_hydr_CYTB"/>
    <property type="match status" value="1"/>
</dbReference>
<dbReference type="AlphaFoldDB" id="A0A554X4A4"/>
<dbReference type="SUPFAM" id="SSF81342">
    <property type="entry name" value="Transmembrane di-heme cytochromes"/>
    <property type="match status" value="1"/>
</dbReference>
<evidence type="ECO:0000256" key="1">
    <source>
        <dbReference type="ARBA" id="ARBA00004651"/>
    </source>
</evidence>
<keyword evidence="9" id="KW-1185">Reference proteome</keyword>
<proteinExistence type="predicted"/>
<reference evidence="8 9" key="1">
    <citation type="submission" date="2019-07" db="EMBL/GenBank/DDBJ databases">
        <title>Tepidimonas charontis SPSP-6 draft genome.</title>
        <authorList>
            <person name="Da Costa M.S."/>
            <person name="Froufe H.J.C."/>
            <person name="Egas C."/>
            <person name="Albuquerque L."/>
        </authorList>
    </citation>
    <scope>NUCLEOTIDE SEQUENCE [LARGE SCALE GENOMIC DNA]</scope>
    <source>
        <strain evidence="8 9">SPSP-6</strain>
    </source>
</reference>
<evidence type="ECO:0000259" key="7">
    <source>
        <dbReference type="Pfam" id="PF01292"/>
    </source>
</evidence>